<feature type="compositionally biased region" description="Basic and acidic residues" evidence="3">
    <location>
        <begin position="766"/>
        <end position="775"/>
    </location>
</feature>
<dbReference type="CDD" id="cd17922">
    <property type="entry name" value="DEXHc_LHR-like"/>
    <property type="match status" value="1"/>
</dbReference>
<dbReference type="EMBL" id="BOSL01000006">
    <property type="protein sequence ID" value="GIP53362.1"/>
    <property type="molecule type" value="Genomic_DNA"/>
</dbReference>
<sequence>MSGSDRHYDNRGRGQGADRGQQGNPFARLAPFIQEYIYRKKWDTLREAQVEACRVLFDTQHHLLIASGTASGKTEAAFFPALTELYHRPSESVGILYIGPLKALINDQFERISELLREGEVPVWHWHGDVSQAEKTKLMQRPCGVLQITPESLEGLLMNRPNAIPALFHDLRYIMIDEVHAFMGADRGIQVLSQLTRLERMASCTPQRIGLSATLSDYDTAARWLGAGTQQPVEVVSPQGGRKLKLSVEHFSFPDARDEREAEHLELAKQNYYNFIYDHTHQKKALVFTNSRSDAELTTLEMRRIAEKREERDVFHVHHGSISAMLREETEAALKSGPGPAVAAATVTLELGINLGELERVIQLGAPYSCSSFVQRLGRSGRRGDAASEMMFLCAEEEDEEAQLPARMPWTLLRAIAVIELYVRERWVEPLDLRRKPVGVLYHQTMSTLKSIGEAEPAELARAVLTLPAFRGIEPDEYKKLLQYLLQTDHIQQTEEGSLIIGLGGEKVVNNYRFYAVFKDDEEHVVYNGSEEIGSITTVPPPGYCFSLAGKLWKVEEVDGKHKAVYVKSSKGKVDTLWLGAGGDVHTRVMQKMRQVLEEQTLYPYLAPGAVNRLERARRLARESGLLRSPVIPAGGNSLFILPWAGSKQFRTLERLLKHNLTEPMGLRQVVPMEPYYMVVAGTADAESLLASIRDGLSGAHDPEALLDAAEAPYLGKYDEYVPPELVRRAFAVDGLDVKGLAEVLRKQSGERPVIAERNGLVTRQQKGDQDGFKN</sequence>
<organism evidence="6 7">
    <name type="scientific">Paenibacillus vini</name>
    <dbReference type="NCBI Taxonomy" id="1476024"/>
    <lineage>
        <taxon>Bacteria</taxon>
        <taxon>Bacillati</taxon>
        <taxon>Bacillota</taxon>
        <taxon>Bacilli</taxon>
        <taxon>Bacillales</taxon>
        <taxon>Paenibacillaceae</taxon>
        <taxon>Paenibacillus</taxon>
    </lineage>
</organism>
<dbReference type="Pfam" id="PF00271">
    <property type="entry name" value="Helicase_C"/>
    <property type="match status" value="1"/>
</dbReference>
<accession>A0ABQ4MBL2</accession>
<evidence type="ECO:0000259" key="5">
    <source>
        <dbReference type="PROSITE" id="PS51194"/>
    </source>
</evidence>
<dbReference type="PROSITE" id="PS51192">
    <property type="entry name" value="HELICASE_ATP_BIND_1"/>
    <property type="match status" value="1"/>
</dbReference>
<dbReference type="InterPro" id="IPR001650">
    <property type="entry name" value="Helicase_C-like"/>
</dbReference>
<evidence type="ECO:0000313" key="6">
    <source>
        <dbReference type="EMBL" id="GIP53362.1"/>
    </source>
</evidence>
<evidence type="ECO:0000313" key="7">
    <source>
        <dbReference type="Proteomes" id="UP000679992"/>
    </source>
</evidence>
<dbReference type="RefSeq" id="WP_244861499.1">
    <property type="nucleotide sequence ID" value="NZ_BOSL01000006.1"/>
</dbReference>
<protein>
    <submittedName>
        <fullName evidence="6">ATP-dependent helicase</fullName>
    </submittedName>
</protein>
<gene>
    <name evidence="6" type="ORF">J42TS3_23970</name>
</gene>
<feature type="domain" description="Helicase ATP-binding" evidence="4">
    <location>
        <begin position="54"/>
        <end position="233"/>
    </location>
</feature>
<keyword evidence="2" id="KW-0067">ATP-binding</keyword>
<dbReference type="InterPro" id="IPR014001">
    <property type="entry name" value="Helicase_ATP-bd"/>
</dbReference>
<evidence type="ECO:0000256" key="3">
    <source>
        <dbReference type="SAM" id="MobiDB-lite"/>
    </source>
</evidence>
<dbReference type="InterPro" id="IPR052511">
    <property type="entry name" value="ATP-dep_Helicase"/>
</dbReference>
<keyword evidence="6" id="KW-0378">Hydrolase</keyword>
<reference evidence="6 7" key="1">
    <citation type="submission" date="2021-03" db="EMBL/GenBank/DDBJ databases">
        <title>Antimicrobial resistance genes in bacteria isolated from Japanese honey, and their potential for conferring macrolide and lincosamide resistance in the American foulbrood pathogen Paenibacillus larvae.</title>
        <authorList>
            <person name="Okamoto M."/>
            <person name="Kumagai M."/>
            <person name="Kanamori H."/>
            <person name="Takamatsu D."/>
        </authorList>
    </citation>
    <scope>NUCLEOTIDE SEQUENCE [LARGE SCALE GENOMIC DNA]</scope>
    <source>
        <strain evidence="6 7">J42TS3</strain>
    </source>
</reference>
<evidence type="ECO:0000256" key="1">
    <source>
        <dbReference type="ARBA" id="ARBA00022741"/>
    </source>
</evidence>
<comment type="caution">
    <text evidence="6">The sequence shown here is derived from an EMBL/GenBank/DDBJ whole genome shotgun (WGS) entry which is preliminary data.</text>
</comment>
<evidence type="ECO:0000259" key="4">
    <source>
        <dbReference type="PROSITE" id="PS51192"/>
    </source>
</evidence>
<dbReference type="Gene3D" id="3.40.50.300">
    <property type="entry name" value="P-loop containing nucleotide triphosphate hydrolases"/>
    <property type="match status" value="2"/>
</dbReference>
<feature type="region of interest" description="Disordered" evidence="3">
    <location>
        <begin position="1"/>
        <end position="24"/>
    </location>
</feature>
<dbReference type="Pfam" id="PF00270">
    <property type="entry name" value="DEAD"/>
    <property type="match status" value="1"/>
</dbReference>
<keyword evidence="7" id="KW-1185">Reference proteome</keyword>
<feature type="region of interest" description="Disordered" evidence="3">
    <location>
        <begin position="756"/>
        <end position="775"/>
    </location>
</feature>
<dbReference type="PANTHER" id="PTHR47962:SF5">
    <property type="entry name" value="ATP-DEPENDENT HELICASE LHR-RELATED"/>
    <property type="match status" value="1"/>
</dbReference>
<keyword evidence="6" id="KW-0347">Helicase</keyword>
<proteinExistence type="predicted"/>
<dbReference type="SMART" id="SM00487">
    <property type="entry name" value="DEXDc"/>
    <property type="match status" value="1"/>
</dbReference>
<dbReference type="PANTHER" id="PTHR47962">
    <property type="entry name" value="ATP-DEPENDENT HELICASE LHR-RELATED-RELATED"/>
    <property type="match status" value="1"/>
</dbReference>
<dbReference type="PROSITE" id="PS51194">
    <property type="entry name" value="HELICASE_CTER"/>
    <property type="match status" value="1"/>
</dbReference>
<feature type="compositionally biased region" description="Basic and acidic residues" evidence="3">
    <location>
        <begin position="1"/>
        <end position="12"/>
    </location>
</feature>
<dbReference type="InterPro" id="IPR011545">
    <property type="entry name" value="DEAD/DEAH_box_helicase_dom"/>
</dbReference>
<feature type="domain" description="Helicase C-terminal" evidence="5">
    <location>
        <begin position="271"/>
        <end position="429"/>
    </location>
</feature>
<name>A0ABQ4MBL2_9BACL</name>
<dbReference type="Proteomes" id="UP000679992">
    <property type="component" value="Unassembled WGS sequence"/>
</dbReference>
<dbReference type="SUPFAM" id="SSF52540">
    <property type="entry name" value="P-loop containing nucleoside triphosphate hydrolases"/>
    <property type="match status" value="1"/>
</dbReference>
<evidence type="ECO:0000256" key="2">
    <source>
        <dbReference type="ARBA" id="ARBA00022840"/>
    </source>
</evidence>
<dbReference type="GO" id="GO:0004386">
    <property type="term" value="F:helicase activity"/>
    <property type="evidence" value="ECO:0007669"/>
    <property type="project" value="UniProtKB-KW"/>
</dbReference>
<keyword evidence="1" id="KW-0547">Nucleotide-binding</keyword>
<dbReference type="InterPro" id="IPR027417">
    <property type="entry name" value="P-loop_NTPase"/>
</dbReference>
<dbReference type="SMART" id="SM00490">
    <property type="entry name" value="HELICc"/>
    <property type="match status" value="1"/>
</dbReference>